<evidence type="ECO:0000256" key="1">
    <source>
        <dbReference type="SAM" id="MobiDB-lite"/>
    </source>
</evidence>
<dbReference type="RefSeq" id="WP_074657844.1">
    <property type="nucleotide sequence ID" value="NZ_FOLZ01000002.1"/>
</dbReference>
<feature type="region of interest" description="Disordered" evidence="1">
    <location>
        <begin position="79"/>
        <end position="105"/>
    </location>
</feature>
<dbReference type="Proteomes" id="UP000183629">
    <property type="component" value="Unassembled WGS sequence"/>
</dbReference>
<dbReference type="AlphaFoldDB" id="A0A1I7GWD0"/>
<dbReference type="EMBL" id="FPBN01000002">
    <property type="protein sequence ID" value="SFU52566.1"/>
    <property type="molecule type" value="Genomic_DNA"/>
</dbReference>
<gene>
    <name evidence="2" type="ORF">SAMN05660328_102358</name>
</gene>
<organism evidence="2 3">
    <name type="scientific">Streptococcus gallolyticus</name>
    <dbReference type="NCBI Taxonomy" id="315405"/>
    <lineage>
        <taxon>Bacteria</taxon>
        <taxon>Bacillati</taxon>
        <taxon>Bacillota</taxon>
        <taxon>Bacilli</taxon>
        <taxon>Lactobacillales</taxon>
        <taxon>Streptococcaceae</taxon>
        <taxon>Streptococcus</taxon>
    </lineage>
</organism>
<keyword evidence="3" id="KW-1185">Reference proteome</keyword>
<evidence type="ECO:0000313" key="2">
    <source>
        <dbReference type="EMBL" id="SFU52566.1"/>
    </source>
</evidence>
<evidence type="ECO:0000313" key="3">
    <source>
        <dbReference type="Proteomes" id="UP000183629"/>
    </source>
</evidence>
<proteinExistence type="predicted"/>
<reference evidence="3" key="1">
    <citation type="submission" date="2016-10" db="EMBL/GenBank/DDBJ databases">
        <authorList>
            <person name="Varghese N."/>
            <person name="Submissions S."/>
        </authorList>
    </citation>
    <scope>NUCLEOTIDE SEQUENCE [LARGE SCALE GENOMIC DNA]</scope>
    <source>
        <strain evidence="3">LMG 15572</strain>
    </source>
</reference>
<protein>
    <submittedName>
        <fullName evidence="2">Uncharacterized protein</fullName>
    </submittedName>
</protein>
<name>A0A1I7GWD0_9STRE</name>
<sequence>MTDETLTTVTLKDLNYLGKYGGSTARLDDGTEVKLCEHYASKRTKGYVDGKLREVELRLRYKDIYKQIRTIKKGHQLVARKERSPQGYQLRLTGEGYHRPIRQRK</sequence>
<accession>A0A1I7GWD0</accession>